<keyword evidence="9 15" id="KW-0249">Electron transport</keyword>
<evidence type="ECO:0000256" key="4">
    <source>
        <dbReference type="ARBA" id="ARBA00021095"/>
    </source>
</evidence>
<evidence type="ECO:0000256" key="3">
    <source>
        <dbReference type="ARBA" id="ARBA00012944"/>
    </source>
</evidence>
<keyword evidence="8 15" id="KW-1278">Translocase</keyword>
<keyword evidence="12 15" id="KW-0496">Mitochondrion</keyword>
<organism evidence="17">
    <name type="scientific">Dopasia harti</name>
    <name type="common">Hart's glass lizard</name>
    <dbReference type="NCBI Taxonomy" id="102193"/>
    <lineage>
        <taxon>Eukaryota</taxon>
        <taxon>Metazoa</taxon>
        <taxon>Chordata</taxon>
        <taxon>Craniata</taxon>
        <taxon>Vertebrata</taxon>
        <taxon>Euteleostomi</taxon>
        <taxon>Lepidosauria</taxon>
        <taxon>Squamata</taxon>
        <taxon>Bifurcata</taxon>
        <taxon>Unidentata</taxon>
        <taxon>Episquamata</taxon>
        <taxon>Toxicofera</taxon>
        <taxon>Anguimorpha</taxon>
        <taxon>Neoanguimorpha</taxon>
        <taxon>Anguioidea</taxon>
        <taxon>Anguidae</taxon>
        <taxon>Dopasia</taxon>
    </lineage>
</organism>
<feature type="signal peptide" evidence="16">
    <location>
        <begin position="1"/>
        <end position="21"/>
    </location>
</feature>
<dbReference type="EC" id="7.1.1.2" evidence="3 15"/>
<keyword evidence="10 15" id="KW-1133">Transmembrane helix</keyword>
<comment type="subcellular location">
    <subcellularLocation>
        <location evidence="1 15">Mitochondrion membrane</location>
        <topology evidence="1 15">Multi-pass membrane protein</topology>
    </subcellularLocation>
</comment>
<evidence type="ECO:0000256" key="6">
    <source>
        <dbReference type="ARBA" id="ARBA00022660"/>
    </source>
</evidence>
<evidence type="ECO:0000256" key="15">
    <source>
        <dbReference type="RuleBase" id="RU004430"/>
    </source>
</evidence>
<feature type="transmembrane region" description="Helical" evidence="15">
    <location>
        <begin position="146"/>
        <end position="166"/>
    </location>
</feature>
<dbReference type="Pfam" id="PF00499">
    <property type="entry name" value="Oxidored_q3"/>
    <property type="match status" value="1"/>
</dbReference>
<evidence type="ECO:0000256" key="16">
    <source>
        <dbReference type="SAM" id="SignalP"/>
    </source>
</evidence>
<sequence length="173" mass="18606">MSYLVFVFFMCLVLTLVWVASNPSPYYGAAGLVSSAVVGCGVLVGMGYSFISLVLFLIYLGGMLVVFVYTVSLAAEPHPEMFGSRSGLYFFGYFSAFVLLGAVVVLGWGVVGLNLEVRTSFGMCLASVDFVGVPLLYSWGGFDLLICGWALLLALFVVLELTRGLFRGGLRSI</sequence>
<evidence type="ECO:0000256" key="10">
    <source>
        <dbReference type="ARBA" id="ARBA00022989"/>
    </source>
</evidence>
<keyword evidence="11 15" id="KW-0520">NAD</keyword>
<feature type="chain" id="PRO_5002107471" description="NADH-ubiquinone oxidoreductase chain 6" evidence="16">
    <location>
        <begin position="22"/>
        <end position="173"/>
    </location>
</feature>
<evidence type="ECO:0000256" key="14">
    <source>
        <dbReference type="ARBA" id="ARBA00049551"/>
    </source>
</evidence>
<evidence type="ECO:0000313" key="17">
    <source>
        <dbReference type="EMBL" id="AHG30996.1"/>
    </source>
</evidence>
<evidence type="ECO:0000256" key="1">
    <source>
        <dbReference type="ARBA" id="ARBA00004225"/>
    </source>
</evidence>
<dbReference type="InterPro" id="IPR042106">
    <property type="entry name" value="Nuo/plastoQ_OxRdtase_6_NuoJ"/>
</dbReference>
<dbReference type="GO" id="GO:0008137">
    <property type="term" value="F:NADH dehydrogenase (ubiquinone) activity"/>
    <property type="evidence" value="ECO:0007669"/>
    <property type="project" value="UniProtKB-UniRule"/>
</dbReference>
<dbReference type="PANTHER" id="PTHR11435">
    <property type="entry name" value="NADH UBIQUINONE OXIDOREDUCTASE SUBUNIT ND6"/>
    <property type="match status" value="1"/>
</dbReference>
<keyword evidence="7 15" id="KW-0812">Transmembrane</keyword>
<dbReference type="InterPro" id="IPR050269">
    <property type="entry name" value="ComplexI_Subunit6"/>
</dbReference>
<evidence type="ECO:0000256" key="9">
    <source>
        <dbReference type="ARBA" id="ARBA00022982"/>
    </source>
</evidence>
<feature type="transmembrane region" description="Helical" evidence="15">
    <location>
        <begin position="29"/>
        <end position="46"/>
    </location>
</feature>
<keyword evidence="5 15" id="KW-0813">Transport</keyword>
<keyword evidence="13 15" id="KW-0472">Membrane</keyword>
<evidence type="ECO:0000256" key="13">
    <source>
        <dbReference type="ARBA" id="ARBA00023136"/>
    </source>
</evidence>
<evidence type="ECO:0000256" key="12">
    <source>
        <dbReference type="ARBA" id="ARBA00023128"/>
    </source>
</evidence>
<evidence type="ECO:0000256" key="5">
    <source>
        <dbReference type="ARBA" id="ARBA00022448"/>
    </source>
</evidence>
<dbReference type="EMBL" id="KF806482">
    <property type="protein sequence ID" value="AHG30996.1"/>
    <property type="molecule type" value="Genomic_DNA"/>
</dbReference>
<proteinExistence type="inferred from homology"/>
<protein>
    <recommendedName>
        <fullName evidence="4 15">NADH-ubiquinone oxidoreductase chain 6</fullName>
        <ecNumber evidence="3 15">7.1.1.2</ecNumber>
    </recommendedName>
</protein>
<dbReference type="PANTHER" id="PTHR11435:SF1">
    <property type="entry name" value="NADH-UBIQUINONE OXIDOREDUCTASE CHAIN 6"/>
    <property type="match status" value="1"/>
</dbReference>
<feature type="transmembrane region" description="Helical" evidence="15">
    <location>
        <begin position="53"/>
        <end position="75"/>
    </location>
</feature>
<dbReference type="Gene3D" id="1.20.120.1200">
    <property type="entry name" value="NADH-ubiquinone/plastoquinone oxidoreductase chain 6, subunit NuoJ"/>
    <property type="match status" value="1"/>
</dbReference>
<comment type="function">
    <text evidence="15">Core subunit of the mitochondrial membrane respiratory chain NADH dehydrogenase (Complex I) which catalyzes electron transfer from NADH through the respiratory chain, using ubiquinone as an electron acceptor. Essential for the catalytic activity and assembly of complex I.</text>
</comment>
<evidence type="ECO:0000256" key="7">
    <source>
        <dbReference type="ARBA" id="ARBA00022692"/>
    </source>
</evidence>
<reference evidence="17" key="1">
    <citation type="submission" date="2013-11" db="EMBL/GenBank/DDBJ databases">
        <title>The complete mitochondrial genome of Ophisaurus harti.</title>
        <authorList>
            <person name="Yan L."/>
            <person name="Yan P."/>
        </authorList>
    </citation>
    <scope>NUCLEOTIDE SEQUENCE</scope>
</reference>
<evidence type="ECO:0000256" key="8">
    <source>
        <dbReference type="ARBA" id="ARBA00022967"/>
    </source>
</evidence>
<comment type="catalytic activity">
    <reaction evidence="14 15">
        <text>a ubiquinone + NADH + 5 H(+)(in) = a ubiquinol + NAD(+) + 4 H(+)(out)</text>
        <dbReference type="Rhea" id="RHEA:29091"/>
        <dbReference type="Rhea" id="RHEA-COMP:9565"/>
        <dbReference type="Rhea" id="RHEA-COMP:9566"/>
        <dbReference type="ChEBI" id="CHEBI:15378"/>
        <dbReference type="ChEBI" id="CHEBI:16389"/>
        <dbReference type="ChEBI" id="CHEBI:17976"/>
        <dbReference type="ChEBI" id="CHEBI:57540"/>
        <dbReference type="ChEBI" id="CHEBI:57945"/>
        <dbReference type="EC" id="7.1.1.2"/>
    </reaction>
</comment>
<keyword evidence="6 15" id="KW-0679">Respiratory chain</keyword>
<dbReference type="AlphaFoldDB" id="A0A0B4L3C0"/>
<feature type="transmembrane region" description="Helical" evidence="15">
    <location>
        <begin position="120"/>
        <end position="140"/>
    </location>
</feature>
<dbReference type="InterPro" id="IPR001457">
    <property type="entry name" value="NADH_UbQ/plastoQ_OxRdtase_su6"/>
</dbReference>
<keyword evidence="15" id="KW-0830">Ubiquinone</keyword>
<geneLocation type="mitochondrion" evidence="17"/>
<gene>
    <name evidence="17" type="primary">ND6</name>
</gene>
<accession>A0A0B4L3C0</accession>
<evidence type="ECO:0000256" key="2">
    <source>
        <dbReference type="ARBA" id="ARBA00005698"/>
    </source>
</evidence>
<name>A0A0B4L3C0_9SAUR</name>
<feature type="transmembrane region" description="Helical" evidence="15">
    <location>
        <begin position="87"/>
        <end position="113"/>
    </location>
</feature>
<keyword evidence="16" id="KW-0732">Signal</keyword>
<evidence type="ECO:0000256" key="11">
    <source>
        <dbReference type="ARBA" id="ARBA00023027"/>
    </source>
</evidence>
<dbReference type="GO" id="GO:0031966">
    <property type="term" value="C:mitochondrial membrane"/>
    <property type="evidence" value="ECO:0007669"/>
    <property type="project" value="UniProtKB-SubCell"/>
</dbReference>
<comment type="similarity">
    <text evidence="2 15">Belongs to the complex I subunit 6 family.</text>
</comment>